<evidence type="ECO:0000313" key="5">
    <source>
        <dbReference type="Proteomes" id="UP000325440"/>
    </source>
</evidence>
<dbReference type="AlphaFoldDB" id="A0A5E4NFR7"/>
<keyword evidence="5" id="KW-1185">Reference proteome</keyword>
<evidence type="ECO:0000256" key="2">
    <source>
        <dbReference type="PROSITE-ProRule" id="PRU00076"/>
    </source>
</evidence>
<dbReference type="PANTHER" id="PTHR24043:SF8">
    <property type="entry name" value="EGF-LIKE DOMAIN-CONTAINING PROTEIN"/>
    <property type="match status" value="1"/>
</dbReference>
<gene>
    <name evidence="4" type="ORF">CINCED_3A011078</name>
</gene>
<dbReference type="Gene3D" id="2.170.300.10">
    <property type="entry name" value="Tie2 ligand-binding domain superfamily"/>
    <property type="match status" value="1"/>
</dbReference>
<name>A0A5E4NFR7_9HEMI</name>
<evidence type="ECO:0000256" key="1">
    <source>
        <dbReference type="ARBA" id="ARBA00022536"/>
    </source>
</evidence>
<protein>
    <submittedName>
        <fullName evidence="4">EGF-like, conserved site,EGF-like domain</fullName>
    </submittedName>
</protein>
<dbReference type="PANTHER" id="PTHR24043">
    <property type="entry name" value="SCAVENGER RECEPTOR CLASS F"/>
    <property type="match status" value="1"/>
</dbReference>
<feature type="disulfide bond" evidence="2">
    <location>
        <begin position="138"/>
        <end position="147"/>
    </location>
</feature>
<dbReference type="PROSITE" id="PS50026">
    <property type="entry name" value="EGF_3"/>
    <property type="match status" value="1"/>
</dbReference>
<proteinExistence type="predicted"/>
<reference evidence="4 5" key="1">
    <citation type="submission" date="2019-08" db="EMBL/GenBank/DDBJ databases">
        <authorList>
            <person name="Alioto T."/>
            <person name="Alioto T."/>
            <person name="Gomez Garrido J."/>
        </authorList>
    </citation>
    <scope>NUCLEOTIDE SEQUENCE [LARGE SCALE GENOMIC DNA]</scope>
</reference>
<dbReference type="SMART" id="SM00181">
    <property type="entry name" value="EGF"/>
    <property type="match status" value="2"/>
</dbReference>
<keyword evidence="2" id="KW-1015">Disulfide bond</keyword>
<dbReference type="InterPro" id="IPR000742">
    <property type="entry name" value="EGF"/>
</dbReference>
<dbReference type="InterPro" id="IPR042635">
    <property type="entry name" value="MEGF10/SREC1/2-like"/>
</dbReference>
<dbReference type="Proteomes" id="UP000325440">
    <property type="component" value="Unassembled WGS sequence"/>
</dbReference>
<evidence type="ECO:0000259" key="3">
    <source>
        <dbReference type="PROSITE" id="PS50026"/>
    </source>
</evidence>
<keyword evidence="1 2" id="KW-0245">EGF-like domain</keyword>
<evidence type="ECO:0000313" key="4">
    <source>
        <dbReference type="EMBL" id="VVC42009.1"/>
    </source>
</evidence>
<dbReference type="OrthoDB" id="6631079at2759"/>
<dbReference type="EMBL" id="CABPRJ010001934">
    <property type="protein sequence ID" value="VVC42009.1"/>
    <property type="molecule type" value="Genomic_DNA"/>
</dbReference>
<accession>A0A5E4NFR7</accession>
<feature type="domain" description="EGF-like" evidence="3">
    <location>
        <begin position="109"/>
        <end position="148"/>
    </location>
</feature>
<organism evidence="4 5">
    <name type="scientific">Cinara cedri</name>
    <dbReference type="NCBI Taxonomy" id="506608"/>
    <lineage>
        <taxon>Eukaryota</taxon>
        <taxon>Metazoa</taxon>
        <taxon>Ecdysozoa</taxon>
        <taxon>Arthropoda</taxon>
        <taxon>Hexapoda</taxon>
        <taxon>Insecta</taxon>
        <taxon>Pterygota</taxon>
        <taxon>Neoptera</taxon>
        <taxon>Paraneoptera</taxon>
        <taxon>Hemiptera</taxon>
        <taxon>Sternorrhyncha</taxon>
        <taxon>Aphidomorpha</taxon>
        <taxon>Aphidoidea</taxon>
        <taxon>Aphididae</taxon>
        <taxon>Lachninae</taxon>
        <taxon>Cinara</taxon>
    </lineage>
</organism>
<sequence length="309" mass="35442">MENPYELYEKEELYETTKCKFGIKRITSCADEYENEEIFTIAAKRYSKDVTNSNHFQFLGNASKLIDNKQSSSSSLACLNGGIVYKDTCLCPPGFKGNKCDYACGPNTFGADCSGMCSMHQTQCQQKKLCTNSFGCTCPAGYTGKYCETKCTKGTYGVDCNQKCPDTYNAGACDIYTDACKPSYISPNCAESKTINIKKTYFYKKNNSCYVRKLLNYFKSLLNTKKQATQKYYIYFIFMEFCIIRVYEYEYCFKIKRFVKIKNSNAQLLINQSSVLITWDVDDDTKYETPYIVKYRFNTEFTSISLTRG</sequence>
<dbReference type="GO" id="GO:0005044">
    <property type="term" value="F:scavenger receptor activity"/>
    <property type="evidence" value="ECO:0007669"/>
    <property type="project" value="InterPro"/>
</dbReference>
<comment type="caution">
    <text evidence="2">Lacks conserved residue(s) required for the propagation of feature annotation.</text>
</comment>
<dbReference type="PROSITE" id="PS00022">
    <property type="entry name" value="EGF_1"/>
    <property type="match status" value="1"/>
</dbReference>